<dbReference type="HOGENOM" id="CLU_121574_1_0_1"/>
<feature type="repeat" description="RPEL" evidence="4">
    <location>
        <begin position="9"/>
        <end position="34"/>
    </location>
</feature>
<proteinExistence type="predicted"/>
<dbReference type="Proteomes" id="UP000054097">
    <property type="component" value="Unassembled WGS sequence"/>
</dbReference>
<gene>
    <name evidence="6" type="ORF">M408DRAFT_22538</name>
</gene>
<feature type="repeat" description="RPEL" evidence="4">
    <location>
        <begin position="87"/>
        <end position="112"/>
    </location>
</feature>
<evidence type="ECO:0000313" key="6">
    <source>
        <dbReference type="EMBL" id="KIM29649.1"/>
    </source>
</evidence>
<dbReference type="GO" id="GO:0045944">
    <property type="term" value="P:positive regulation of transcription by RNA polymerase II"/>
    <property type="evidence" value="ECO:0007669"/>
    <property type="project" value="TreeGrafter"/>
</dbReference>
<dbReference type="InterPro" id="IPR004018">
    <property type="entry name" value="RPEL_repeat"/>
</dbReference>
<reference evidence="6 7" key="1">
    <citation type="submission" date="2014-04" db="EMBL/GenBank/DDBJ databases">
        <authorList>
            <consortium name="DOE Joint Genome Institute"/>
            <person name="Kuo A."/>
            <person name="Zuccaro A."/>
            <person name="Kohler A."/>
            <person name="Nagy L.G."/>
            <person name="Floudas D."/>
            <person name="Copeland A."/>
            <person name="Barry K.W."/>
            <person name="Cichocki N."/>
            <person name="Veneault-Fourrey C."/>
            <person name="LaButti K."/>
            <person name="Lindquist E.A."/>
            <person name="Lipzen A."/>
            <person name="Lundell T."/>
            <person name="Morin E."/>
            <person name="Murat C."/>
            <person name="Sun H."/>
            <person name="Tunlid A."/>
            <person name="Henrissat B."/>
            <person name="Grigoriev I.V."/>
            <person name="Hibbett D.S."/>
            <person name="Martin F."/>
            <person name="Nordberg H.P."/>
            <person name="Cantor M.N."/>
            <person name="Hua S.X."/>
        </authorList>
    </citation>
    <scope>NUCLEOTIDE SEQUENCE [LARGE SCALE GENOMIC DNA]</scope>
    <source>
        <strain evidence="6 7">MAFF 305830</strain>
    </source>
</reference>
<dbReference type="PANTHER" id="PTHR22793">
    <property type="entry name" value="MYOCARDIN-RELATED TRANSCRIPTION FACTOR-RELATED"/>
    <property type="match status" value="1"/>
</dbReference>
<name>A0A0C3BC36_SERVB</name>
<evidence type="ECO:0000256" key="5">
    <source>
        <dbReference type="SAM" id="MobiDB-lite"/>
    </source>
</evidence>
<evidence type="ECO:0000313" key="7">
    <source>
        <dbReference type="Proteomes" id="UP000054097"/>
    </source>
</evidence>
<evidence type="ECO:0000256" key="4">
    <source>
        <dbReference type="PROSITE-ProRule" id="PRU00401"/>
    </source>
</evidence>
<feature type="repeat" description="RPEL" evidence="4">
    <location>
        <begin position="131"/>
        <end position="156"/>
    </location>
</feature>
<dbReference type="EMBL" id="KN824287">
    <property type="protein sequence ID" value="KIM29649.1"/>
    <property type="molecule type" value="Genomic_DNA"/>
</dbReference>
<dbReference type="AlphaFoldDB" id="A0A0C3BC36"/>
<evidence type="ECO:0000256" key="1">
    <source>
        <dbReference type="ARBA" id="ARBA00004123"/>
    </source>
</evidence>
<feature type="compositionally biased region" description="Basic and acidic residues" evidence="5">
    <location>
        <begin position="7"/>
        <end position="25"/>
    </location>
</feature>
<feature type="compositionally biased region" description="Basic and acidic residues" evidence="5">
    <location>
        <begin position="49"/>
        <end position="63"/>
    </location>
</feature>
<keyword evidence="3" id="KW-0539">Nucleus</keyword>
<dbReference type="InterPro" id="IPR043451">
    <property type="entry name" value="Myocardin-like"/>
</dbReference>
<evidence type="ECO:0000256" key="2">
    <source>
        <dbReference type="ARBA" id="ARBA00022737"/>
    </source>
</evidence>
<evidence type="ECO:0000256" key="3">
    <source>
        <dbReference type="ARBA" id="ARBA00023242"/>
    </source>
</evidence>
<organism evidence="6 7">
    <name type="scientific">Serendipita vermifera MAFF 305830</name>
    <dbReference type="NCBI Taxonomy" id="933852"/>
    <lineage>
        <taxon>Eukaryota</taxon>
        <taxon>Fungi</taxon>
        <taxon>Dikarya</taxon>
        <taxon>Basidiomycota</taxon>
        <taxon>Agaricomycotina</taxon>
        <taxon>Agaricomycetes</taxon>
        <taxon>Sebacinales</taxon>
        <taxon>Serendipitaceae</taxon>
        <taxon>Serendipita</taxon>
    </lineage>
</organism>
<dbReference type="GO" id="GO:0003713">
    <property type="term" value="F:transcription coactivator activity"/>
    <property type="evidence" value="ECO:0007669"/>
    <property type="project" value="TreeGrafter"/>
</dbReference>
<dbReference type="STRING" id="933852.A0A0C3BC36"/>
<dbReference type="GO" id="GO:0005634">
    <property type="term" value="C:nucleus"/>
    <property type="evidence" value="ECO:0007669"/>
    <property type="project" value="UniProtKB-SubCell"/>
</dbReference>
<feature type="repeat" description="RPEL" evidence="4">
    <location>
        <begin position="53"/>
        <end position="78"/>
    </location>
</feature>
<reference evidence="7" key="2">
    <citation type="submission" date="2015-01" db="EMBL/GenBank/DDBJ databases">
        <title>Evolutionary Origins and Diversification of the Mycorrhizal Mutualists.</title>
        <authorList>
            <consortium name="DOE Joint Genome Institute"/>
            <consortium name="Mycorrhizal Genomics Consortium"/>
            <person name="Kohler A."/>
            <person name="Kuo A."/>
            <person name="Nagy L.G."/>
            <person name="Floudas D."/>
            <person name="Copeland A."/>
            <person name="Barry K.W."/>
            <person name="Cichocki N."/>
            <person name="Veneault-Fourrey C."/>
            <person name="LaButti K."/>
            <person name="Lindquist E.A."/>
            <person name="Lipzen A."/>
            <person name="Lundell T."/>
            <person name="Morin E."/>
            <person name="Murat C."/>
            <person name="Riley R."/>
            <person name="Ohm R."/>
            <person name="Sun H."/>
            <person name="Tunlid A."/>
            <person name="Henrissat B."/>
            <person name="Grigoriev I.V."/>
            <person name="Hibbett D.S."/>
            <person name="Martin F."/>
        </authorList>
    </citation>
    <scope>NUCLEOTIDE SEQUENCE [LARGE SCALE GENOMIC DNA]</scope>
    <source>
        <strain evidence="7">MAFF 305830</strain>
    </source>
</reference>
<feature type="region of interest" description="Disordered" evidence="5">
    <location>
        <begin position="1"/>
        <end position="29"/>
    </location>
</feature>
<dbReference type="Gene3D" id="6.10.140.2040">
    <property type="match status" value="2"/>
</dbReference>
<keyword evidence="2" id="KW-0677">Repeat</keyword>
<dbReference type="PROSITE" id="PS51073">
    <property type="entry name" value="RPEL"/>
    <property type="match status" value="4"/>
</dbReference>
<sequence>MASMTSAKDDLAKALSHRPDRDELIGRNILPKSNVAPALMAAQKELERSQLSDTLENKLKQRPDPQTLVRDGILEYPPQGTSTSPKQELEKMLAHRPDRGELVERNILPSSNVAPALMAAQKDLERSQLGNALENKLKQRPDAQTLVKDGILEKDEAPPA</sequence>
<protein>
    <recommendedName>
        <fullName evidence="8">RPEL repeat protein</fullName>
    </recommendedName>
</protein>
<comment type="subcellular location">
    <subcellularLocation>
        <location evidence="1">Nucleus</location>
    </subcellularLocation>
</comment>
<dbReference type="PANTHER" id="PTHR22793:SF12">
    <property type="entry name" value="MYOCARDIN-RELATED TRANSCRIPTION FACTOR, ISOFORM H"/>
    <property type="match status" value="1"/>
</dbReference>
<dbReference type="SMART" id="SM00707">
    <property type="entry name" value="RPEL"/>
    <property type="match status" value="4"/>
</dbReference>
<feature type="region of interest" description="Disordered" evidence="5">
    <location>
        <begin position="134"/>
        <end position="160"/>
    </location>
</feature>
<dbReference type="OrthoDB" id="197676at2759"/>
<feature type="compositionally biased region" description="Basic and acidic residues" evidence="5">
    <location>
        <begin position="150"/>
        <end position="160"/>
    </location>
</feature>
<accession>A0A0C3BC36</accession>
<keyword evidence="7" id="KW-1185">Reference proteome</keyword>
<feature type="region of interest" description="Disordered" evidence="5">
    <location>
        <begin position="49"/>
        <end position="88"/>
    </location>
</feature>
<dbReference type="Pfam" id="PF02755">
    <property type="entry name" value="RPEL"/>
    <property type="match status" value="4"/>
</dbReference>
<evidence type="ECO:0008006" key="8">
    <source>
        <dbReference type="Google" id="ProtNLM"/>
    </source>
</evidence>